<evidence type="ECO:0000313" key="2">
    <source>
        <dbReference type="Proteomes" id="UP000016856"/>
    </source>
</evidence>
<protein>
    <submittedName>
        <fullName evidence="1">Uncharacterized protein</fullName>
    </submittedName>
</protein>
<gene>
    <name evidence="1" type="ORF">O163_00810</name>
</gene>
<evidence type="ECO:0000313" key="1">
    <source>
        <dbReference type="EMBL" id="ERM93297.1"/>
    </source>
</evidence>
<name>U5CZA7_CALSX</name>
<accession>U5CZA7</accession>
<dbReference type="AlphaFoldDB" id="U5CZA7"/>
<proteinExistence type="predicted"/>
<dbReference type="PATRIC" id="fig|1388761.3.peg.166"/>
<sequence length="42" mass="4768">MMLGAPVAFNWAFGRFQSRFPYRKQFLIFSLSGGFAGIAYTD</sequence>
<comment type="caution">
    <text evidence="1">The sequence shown here is derived from an EMBL/GenBank/DDBJ whole genome shotgun (WGS) entry which is preliminary data.</text>
</comment>
<dbReference type="EMBL" id="AXDC01000002">
    <property type="protein sequence ID" value="ERM93297.1"/>
    <property type="molecule type" value="Genomic_DNA"/>
</dbReference>
<dbReference type="Proteomes" id="UP000016856">
    <property type="component" value="Unassembled WGS sequence"/>
</dbReference>
<reference evidence="1 2" key="1">
    <citation type="journal article" date="2013" name="Genome Announc.">
        <title>Draft Genome Sequence of an Anaerobic and Extremophilic Bacterium, Caldanaerobacter yonseiensis, Isolated from a Geothermal Hot Stream.</title>
        <authorList>
            <person name="Lee S.J."/>
            <person name="Lee Y.J."/>
            <person name="Park G.S."/>
            <person name="Kim B.C."/>
            <person name="Lee S.J."/>
            <person name="Shin J.H."/>
            <person name="Lee D.W."/>
        </authorList>
    </citation>
    <scope>NUCLEOTIDE SEQUENCE [LARGE SCALE GENOMIC DNA]</scope>
    <source>
        <strain evidence="1 2">KB-1</strain>
    </source>
</reference>
<organism evidence="1 2">
    <name type="scientific">Caldanaerobacter subterraneus subsp. yonseiensis KB-1</name>
    <dbReference type="NCBI Taxonomy" id="1388761"/>
    <lineage>
        <taxon>Bacteria</taxon>
        <taxon>Bacillati</taxon>
        <taxon>Bacillota</taxon>
        <taxon>Clostridia</taxon>
        <taxon>Thermoanaerobacterales</taxon>
        <taxon>Thermoanaerobacteraceae</taxon>
        <taxon>Caldanaerobacter</taxon>
    </lineage>
</organism>